<dbReference type="GO" id="GO:0016491">
    <property type="term" value="F:oxidoreductase activity"/>
    <property type="evidence" value="ECO:0007669"/>
    <property type="project" value="UniProtKB-KW"/>
</dbReference>
<protein>
    <submittedName>
        <fullName evidence="2">Hydroxysqualene dehydroxylase HpnE</fullName>
        <ecNumber evidence="2">1.17.8.1</ecNumber>
    </submittedName>
</protein>
<evidence type="ECO:0000313" key="2">
    <source>
        <dbReference type="EMBL" id="MDF1611802.1"/>
    </source>
</evidence>
<dbReference type="EMBL" id="JARGDL010000007">
    <property type="protein sequence ID" value="MDF1611802.1"/>
    <property type="molecule type" value="Genomic_DNA"/>
</dbReference>
<sequence length="440" mass="51115">MKSVIIVGGGLAGLTSAFYLSQKKYNVTLIESSPKLGGRTYSLYNKTENNFYDNGHHLLMGCYRETLQLINQVKTFDKIEIQENLEVNFVDENSFAYKLKSIKIIYPLNLLLAILNFKAITFKERLRIIDFMFDIACCFKEDLENLTVLEWLLLKNQSDETINKFWEILVVSIMNTTPERASALIFSNVLKEIFLTGKNSSKFILTKSGLSEIFVNPIENFLSKSQNKIFTNERLEKLMIENNIVKKILTNKNSYEKFDYVILAIPPYSYSRIKFYDEKQNEFYPLSQVLSKEFKYSPILNIHIWLNENIFDKKFYGLLNSEIDWIFNNEKHISITKSNAESLIHMDNNSIMDLIYSDLKNYFPNFSKEKVNDFKIIKEKRATFIPNIASNKLRKEIKSEFENLILAGDWLTLEFPATIEGAIMSGKNAVQIIDNKLASN</sequence>
<dbReference type="Pfam" id="PF01593">
    <property type="entry name" value="Amino_oxidase"/>
    <property type="match status" value="1"/>
</dbReference>
<dbReference type="InterPro" id="IPR002937">
    <property type="entry name" value="Amino_oxidase"/>
</dbReference>
<keyword evidence="2" id="KW-0560">Oxidoreductase</keyword>
<comment type="caution">
    <text evidence="2">The sequence shown here is derived from an EMBL/GenBank/DDBJ whole genome shotgun (WGS) entry which is preliminary data.</text>
</comment>
<dbReference type="NCBIfam" id="TIGR03467">
    <property type="entry name" value="HpnE"/>
    <property type="match status" value="1"/>
</dbReference>
<gene>
    <name evidence="2" type="primary">hpnE</name>
    <name evidence="2" type="ORF">P0M35_06545</name>
</gene>
<dbReference type="Gene3D" id="3.50.50.60">
    <property type="entry name" value="FAD/NAD(P)-binding domain"/>
    <property type="match status" value="1"/>
</dbReference>
<reference evidence="2" key="1">
    <citation type="submission" date="2023-03" db="EMBL/GenBank/DDBJ databases">
        <title>Stygiobacter electus gen. nov., sp. nov., facultatively anaerobic thermotolerant bacterium of the class Ignavibacteria from a well of Yessentuki mineral water deposit.</title>
        <authorList>
            <person name="Podosokorskaya O.A."/>
            <person name="Elcheninov A.G."/>
            <person name="Petrova N.F."/>
            <person name="Zavarzina D.G."/>
            <person name="Kublanov I.V."/>
            <person name="Merkel A.Y."/>
        </authorList>
    </citation>
    <scope>NUCLEOTIDE SEQUENCE</scope>
    <source>
        <strain evidence="2">09-Me</strain>
    </source>
</reference>
<dbReference type="PANTHER" id="PTHR42923:SF47">
    <property type="entry name" value="BLR3003 PROTEIN"/>
    <property type="match status" value="1"/>
</dbReference>
<dbReference type="InterPro" id="IPR036188">
    <property type="entry name" value="FAD/NAD-bd_sf"/>
</dbReference>
<accession>A0AAE3NZV6</accession>
<dbReference type="AlphaFoldDB" id="A0AAE3NZV6"/>
<proteinExistence type="predicted"/>
<dbReference type="RefSeq" id="WP_321535569.1">
    <property type="nucleotide sequence ID" value="NZ_JARGDL010000007.1"/>
</dbReference>
<name>A0AAE3NZV6_9BACT</name>
<keyword evidence="3" id="KW-1185">Reference proteome</keyword>
<evidence type="ECO:0000259" key="1">
    <source>
        <dbReference type="Pfam" id="PF01593"/>
    </source>
</evidence>
<organism evidence="2 3">
    <name type="scientific">Stygiobacter electus</name>
    <dbReference type="NCBI Taxonomy" id="3032292"/>
    <lineage>
        <taxon>Bacteria</taxon>
        <taxon>Pseudomonadati</taxon>
        <taxon>Ignavibacteriota</taxon>
        <taxon>Ignavibacteria</taxon>
        <taxon>Ignavibacteriales</taxon>
        <taxon>Melioribacteraceae</taxon>
        <taxon>Stygiobacter</taxon>
    </lineage>
</organism>
<evidence type="ECO:0000313" key="3">
    <source>
        <dbReference type="Proteomes" id="UP001221302"/>
    </source>
</evidence>
<dbReference type="Proteomes" id="UP001221302">
    <property type="component" value="Unassembled WGS sequence"/>
</dbReference>
<feature type="domain" description="Amine oxidase" evidence="1">
    <location>
        <begin position="11"/>
        <end position="433"/>
    </location>
</feature>
<dbReference type="PANTHER" id="PTHR42923">
    <property type="entry name" value="PROTOPORPHYRINOGEN OXIDASE"/>
    <property type="match status" value="1"/>
</dbReference>
<dbReference type="InterPro" id="IPR017830">
    <property type="entry name" value="SQase_HpnE"/>
</dbReference>
<dbReference type="EC" id="1.17.8.1" evidence="2"/>
<dbReference type="SUPFAM" id="SSF51905">
    <property type="entry name" value="FAD/NAD(P)-binding domain"/>
    <property type="match status" value="1"/>
</dbReference>
<dbReference type="InterPro" id="IPR050464">
    <property type="entry name" value="Zeta_carotene_desat/Oxidored"/>
</dbReference>